<sequence>MEDLFTSRLKLRALTLKDAPFIYELVTDPDWLTYIGDKGVHNIDDAKSYIINGPQTMYQQYGFGLLVVETIEHKKPLGLCGLLQRDNLTMPDIGFAYLPAARGQGFATEAAQAVIDYAFKQLNVEHLAGITTPHNQASIKLLQKLGFVFVGSHQMSQDSAHSNLYQRTKTA</sequence>
<comment type="caution">
    <text evidence="2">The sequence shown here is derived from an EMBL/GenBank/DDBJ whole genome shotgun (WGS) entry which is preliminary data.</text>
</comment>
<proteinExistence type="predicted"/>
<dbReference type="SUPFAM" id="SSF55729">
    <property type="entry name" value="Acyl-CoA N-acyltransferases (Nat)"/>
    <property type="match status" value="1"/>
</dbReference>
<evidence type="ECO:0000259" key="1">
    <source>
        <dbReference type="PROSITE" id="PS51186"/>
    </source>
</evidence>
<accession>A0A136A4V1</accession>
<protein>
    <recommendedName>
        <fullName evidence="1">N-acetyltransferase domain-containing protein</fullName>
    </recommendedName>
</protein>
<evidence type="ECO:0000313" key="3">
    <source>
        <dbReference type="Proteomes" id="UP000070299"/>
    </source>
</evidence>
<dbReference type="InterPro" id="IPR016181">
    <property type="entry name" value="Acyl_CoA_acyltransferase"/>
</dbReference>
<feature type="domain" description="N-acetyltransferase" evidence="1">
    <location>
        <begin position="9"/>
        <end position="170"/>
    </location>
</feature>
<gene>
    <name evidence="2" type="ORF">AX660_09830</name>
</gene>
<name>A0A136A4V1_9ALTE</name>
<dbReference type="EMBL" id="LSNE01000003">
    <property type="protein sequence ID" value="KXI30272.1"/>
    <property type="molecule type" value="Genomic_DNA"/>
</dbReference>
<dbReference type="Pfam" id="PF13302">
    <property type="entry name" value="Acetyltransf_3"/>
    <property type="match status" value="1"/>
</dbReference>
<dbReference type="Proteomes" id="UP000070299">
    <property type="component" value="Unassembled WGS sequence"/>
</dbReference>
<dbReference type="PANTHER" id="PTHR43792:SF1">
    <property type="entry name" value="N-ACETYLTRANSFERASE DOMAIN-CONTAINING PROTEIN"/>
    <property type="match status" value="1"/>
</dbReference>
<dbReference type="RefSeq" id="WP_068374381.1">
    <property type="nucleotide sequence ID" value="NZ_LSNE01000003.1"/>
</dbReference>
<dbReference type="STRING" id="1799789.AX660_09830"/>
<dbReference type="InterPro" id="IPR000182">
    <property type="entry name" value="GNAT_dom"/>
</dbReference>
<dbReference type="AlphaFoldDB" id="A0A136A4V1"/>
<reference evidence="3" key="1">
    <citation type="submission" date="2016-02" db="EMBL/GenBank/DDBJ databases">
        <authorList>
            <person name="Schultz-Johansen M."/>
            <person name="Glaring M.A."/>
            <person name="Bech P.K."/>
            <person name="Stougaard P."/>
        </authorList>
    </citation>
    <scope>NUCLEOTIDE SEQUENCE [LARGE SCALE GENOMIC DNA]</scope>
    <source>
        <strain evidence="3">S66</strain>
    </source>
</reference>
<dbReference type="InterPro" id="IPR051531">
    <property type="entry name" value="N-acetyltransferase"/>
</dbReference>
<evidence type="ECO:0000313" key="2">
    <source>
        <dbReference type="EMBL" id="KXI30272.1"/>
    </source>
</evidence>
<dbReference type="OrthoDB" id="9798081at2"/>
<dbReference type="GO" id="GO:0016747">
    <property type="term" value="F:acyltransferase activity, transferring groups other than amino-acyl groups"/>
    <property type="evidence" value="ECO:0007669"/>
    <property type="project" value="InterPro"/>
</dbReference>
<dbReference type="PROSITE" id="PS51186">
    <property type="entry name" value="GNAT"/>
    <property type="match status" value="1"/>
</dbReference>
<keyword evidence="3" id="KW-1185">Reference proteome</keyword>
<organism evidence="2 3">
    <name type="scientific">Paraglaciecola hydrolytica</name>
    <dbReference type="NCBI Taxonomy" id="1799789"/>
    <lineage>
        <taxon>Bacteria</taxon>
        <taxon>Pseudomonadati</taxon>
        <taxon>Pseudomonadota</taxon>
        <taxon>Gammaproteobacteria</taxon>
        <taxon>Alteromonadales</taxon>
        <taxon>Alteromonadaceae</taxon>
        <taxon>Paraglaciecola</taxon>
    </lineage>
</organism>
<dbReference type="Gene3D" id="3.40.630.30">
    <property type="match status" value="1"/>
</dbReference>
<dbReference type="PANTHER" id="PTHR43792">
    <property type="entry name" value="GNAT FAMILY, PUTATIVE (AFU_ORTHOLOGUE AFUA_3G00765)-RELATED-RELATED"/>
    <property type="match status" value="1"/>
</dbReference>